<dbReference type="Pfam" id="PF00296">
    <property type="entry name" value="Bac_luciferase"/>
    <property type="match status" value="1"/>
</dbReference>
<dbReference type="InterPro" id="IPR011251">
    <property type="entry name" value="Luciferase-like_dom"/>
</dbReference>
<comment type="similarity">
    <text evidence="5">Belongs to the NtaA/SnaA/DszA monooxygenase family.</text>
</comment>
<keyword evidence="2" id="KW-0288">FMN</keyword>
<evidence type="ECO:0000259" key="6">
    <source>
        <dbReference type="Pfam" id="PF00296"/>
    </source>
</evidence>
<keyword evidence="4" id="KW-0503">Monooxygenase</keyword>
<dbReference type="EMBL" id="JAAEDI010000003">
    <property type="protein sequence ID" value="MBR0648576.1"/>
    <property type="molecule type" value="Genomic_DNA"/>
</dbReference>
<evidence type="ECO:0000313" key="7">
    <source>
        <dbReference type="EMBL" id="MBR0648576.1"/>
    </source>
</evidence>
<keyword evidence="1" id="KW-0285">Flavoprotein</keyword>
<dbReference type="InterPro" id="IPR051260">
    <property type="entry name" value="Diverse_substr_monoxygenases"/>
</dbReference>
<keyword evidence="8" id="KW-1185">Reference proteome</keyword>
<accession>A0ABS5EC21</accession>
<dbReference type="InterPro" id="IPR016215">
    <property type="entry name" value="NTA_MOA"/>
</dbReference>
<feature type="domain" description="Luciferase-like" evidence="6">
    <location>
        <begin position="26"/>
        <end position="388"/>
    </location>
</feature>
<evidence type="ECO:0000256" key="2">
    <source>
        <dbReference type="ARBA" id="ARBA00022643"/>
    </source>
</evidence>
<dbReference type="CDD" id="cd01095">
    <property type="entry name" value="Nitrilotriacetate_monoxgenase"/>
    <property type="match status" value="1"/>
</dbReference>
<dbReference type="RefSeq" id="WP_211865891.1">
    <property type="nucleotide sequence ID" value="NZ_JAAEDI010000003.1"/>
</dbReference>
<evidence type="ECO:0000256" key="1">
    <source>
        <dbReference type="ARBA" id="ARBA00022630"/>
    </source>
</evidence>
<dbReference type="PIRSF" id="PIRSF000337">
    <property type="entry name" value="NTA_MOA"/>
    <property type="match status" value="1"/>
</dbReference>
<dbReference type="Gene3D" id="3.20.20.30">
    <property type="entry name" value="Luciferase-like domain"/>
    <property type="match status" value="1"/>
</dbReference>
<protein>
    <submittedName>
        <fullName evidence="7">LLM class flavin-dependent oxidoreductase</fullName>
    </submittedName>
</protein>
<sequence length="447" mass="49304">MAKRQLRLGAFFSLPGNHLGGWRHPDASPDANTNFNRYLELARIAERGLYDTIFFRDTAAVAGADAMFAGDRSRSRLARIVMLEPVMALAGMASVTKNIGLIATATTTYNEPYHVARRFATLDHMSDGRAGWNLVTSQFEDEAANFGLDKHPDHADRYARAGEFFDVVAGLWDSWEEDAFLYDKAAGEYFDFDKMHFLNHKGPHFSVRGPLNLPRTPQGRPIVAQAGSSGPGMDLAARTADLVFTAQIEIPEAQAFYRDLKARLHRFGRGPGDLLVLPGLTPVVAPTMAEAREKHEQLQELMPDEVALSSLARLSGGLDLTQFPLDGPLPPLPPTNSGKSRQQLAIDLARKHSMTLRQIARHVASAAGHRVIVGTPTSIADEMQAWLEADAADGFNVICNHYPVPFVEFTEMVIPELQRRGIFRTAYEGTTLRENLGLATPRNRYAA</sequence>
<dbReference type="Proteomes" id="UP000698752">
    <property type="component" value="Unassembled WGS sequence"/>
</dbReference>
<dbReference type="PANTHER" id="PTHR30011:SF16">
    <property type="entry name" value="C2H2 FINGER DOMAIN TRANSCRIPTION FACTOR (EUROFUNG)-RELATED"/>
    <property type="match status" value="1"/>
</dbReference>
<proteinExistence type="inferred from homology"/>
<dbReference type="InterPro" id="IPR036661">
    <property type="entry name" value="Luciferase-like_sf"/>
</dbReference>
<evidence type="ECO:0000256" key="3">
    <source>
        <dbReference type="ARBA" id="ARBA00023002"/>
    </source>
</evidence>
<dbReference type="NCBIfam" id="TIGR03860">
    <property type="entry name" value="FMN_nitrolo"/>
    <property type="match status" value="1"/>
</dbReference>
<organism evidence="7 8">
    <name type="scientific">Neoroseomonas terrae</name>
    <dbReference type="NCBI Taxonomy" id="424799"/>
    <lineage>
        <taxon>Bacteria</taxon>
        <taxon>Pseudomonadati</taxon>
        <taxon>Pseudomonadota</taxon>
        <taxon>Alphaproteobacteria</taxon>
        <taxon>Acetobacterales</taxon>
        <taxon>Acetobacteraceae</taxon>
        <taxon>Neoroseomonas</taxon>
    </lineage>
</organism>
<dbReference type="PANTHER" id="PTHR30011">
    <property type="entry name" value="ALKANESULFONATE MONOOXYGENASE-RELATED"/>
    <property type="match status" value="1"/>
</dbReference>
<name>A0ABS5EC21_9PROT</name>
<gene>
    <name evidence="7" type="ORF">GXW78_02785</name>
</gene>
<comment type="caution">
    <text evidence="7">The sequence shown here is derived from an EMBL/GenBank/DDBJ whole genome shotgun (WGS) entry which is preliminary data.</text>
</comment>
<keyword evidence="3" id="KW-0560">Oxidoreductase</keyword>
<evidence type="ECO:0000256" key="4">
    <source>
        <dbReference type="ARBA" id="ARBA00023033"/>
    </source>
</evidence>
<evidence type="ECO:0000313" key="8">
    <source>
        <dbReference type="Proteomes" id="UP000698752"/>
    </source>
</evidence>
<reference evidence="8" key="1">
    <citation type="journal article" date="2021" name="Syst. Appl. Microbiol.">
        <title>Roseomonas hellenica sp. nov., isolated from roots of wild-growing Alkanna tinctoria.</title>
        <authorList>
            <person name="Rat A."/>
            <person name="Naranjo H.D."/>
            <person name="Lebbe L."/>
            <person name="Cnockaert M."/>
            <person name="Krigas N."/>
            <person name="Grigoriadou K."/>
            <person name="Maloupa E."/>
            <person name="Willems A."/>
        </authorList>
    </citation>
    <scope>NUCLEOTIDE SEQUENCE [LARGE SCALE GENOMIC DNA]</scope>
    <source>
        <strain evidence="8">LMG 31159</strain>
    </source>
</reference>
<evidence type="ECO:0000256" key="5">
    <source>
        <dbReference type="ARBA" id="ARBA00033748"/>
    </source>
</evidence>
<dbReference type="SUPFAM" id="SSF51679">
    <property type="entry name" value="Bacterial luciferase-like"/>
    <property type="match status" value="1"/>
</dbReference>